<evidence type="ECO:0000313" key="1">
    <source>
        <dbReference type="EMBL" id="GAH89793.1"/>
    </source>
</evidence>
<feature type="non-terminal residue" evidence="1">
    <location>
        <position position="202"/>
    </location>
</feature>
<gene>
    <name evidence="1" type="ORF">S03H2_57004</name>
</gene>
<comment type="caution">
    <text evidence="1">The sequence shown here is derived from an EMBL/GenBank/DDBJ whole genome shotgun (WGS) entry which is preliminary data.</text>
</comment>
<sequence>MKMMIKNRKLIAITLLISCICCVKYTIPKLIIRDGARLKIESNYDETVHFYDVHAQYLQNAAIESTVAYSDSTSNLVTVVNLIHNGEKTVFFLNGFYEPLPYSTAGAERFSLFMALDSFNLNDTIYFSSDEIMISFYYEKLYSGLLQTGLATKLNGYLVAHTMNNDTLSGNIRFEAKTIGSYSNILREIYDDSSVTWISARI</sequence>
<name>X1L6J3_9ZZZZ</name>
<reference evidence="1" key="1">
    <citation type="journal article" date="2014" name="Front. Microbiol.">
        <title>High frequency of phylogenetically diverse reductive dehalogenase-homologous genes in deep subseafloor sedimentary metagenomes.</title>
        <authorList>
            <person name="Kawai M."/>
            <person name="Futagami T."/>
            <person name="Toyoda A."/>
            <person name="Takaki Y."/>
            <person name="Nishi S."/>
            <person name="Hori S."/>
            <person name="Arai W."/>
            <person name="Tsubouchi T."/>
            <person name="Morono Y."/>
            <person name="Uchiyama I."/>
            <person name="Ito T."/>
            <person name="Fujiyama A."/>
            <person name="Inagaki F."/>
            <person name="Takami H."/>
        </authorList>
    </citation>
    <scope>NUCLEOTIDE SEQUENCE</scope>
    <source>
        <strain evidence="1">Expedition CK06-06</strain>
    </source>
</reference>
<proteinExistence type="predicted"/>
<protein>
    <submittedName>
        <fullName evidence="1">Uncharacterized protein</fullName>
    </submittedName>
</protein>
<dbReference type="EMBL" id="BARU01036509">
    <property type="protein sequence ID" value="GAH89793.1"/>
    <property type="molecule type" value="Genomic_DNA"/>
</dbReference>
<dbReference type="AlphaFoldDB" id="X1L6J3"/>
<accession>X1L6J3</accession>
<organism evidence="1">
    <name type="scientific">marine sediment metagenome</name>
    <dbReference type="NCBI Taxonomy" id="412755"/>
    <lineage>
        <taxon>unclassified sequences</taxon>
        <taxon>metagenomes</taxon>
        <taxon>ecological metagenomes</taxon>
    </lineage>
</organism>